<evidence type="ECO:0000313" key="1">
    <source>
        <dbReference type="EMBL" id="PIO38167.1"/>
    </source>
</evidence>
<organism evidence="1">
    <name type="scientific">Aquarana catesbeiana</name>
    <name type="common">American bullfrog</name>
    <name type="synonym">Rana catesbeiana</name>
    <dbReference type="NCBI Taxonomy" id="8400"/>
    <lineage>
        <taxon>Eukaryota</taxon>
        <taxon>Metazoa</taxon>
        <taxon>Chordata</taxon>
        <taxon>Craniata</taxon>
        <taxon>Vertebrata</taxon>
        <taxon>Euteleostomi</taxon>
        <taxon>Amphibia</taxon>
        <taxon>Batrachia</taxon>
        <taxon>Anura</taxon>
        <taxon>Neobatrachia</taxon>
        <taxon>Ranoidea</taxon>
        <taxon>Ranidae</taxon>
        <taxon>Aquarana</taxon>
    </lineage>
</organism>
<protein>
    <recommendedName>
        <fullName evidence="2">Transposase Helix-turn-helix domain-containing protein</fullName>
    </recommendedName>
</protein>
<sequence length="157" mass="18087">MLRIRTPCRVRALRGLGVGVLTLTKAQSMNRVGRSSWTKNWLLQRDQFCHMPLLHEIRENNPDDFRNFLRMTDPVIQRLLALLTPYISRQDTCMRQAITPEQRLVATLRYLVMGRSLQDLKFSTGISPQALGIIIPETCSAIIQVLQKEYMKKCGES</sequence>
<dbReference type="AlphaFoldDB" id="A0A2G9SDG9"/>
<reference evidence="1" key="1">
    <citation type="submission" date="2017-08" db="EMBL/GenBank/DDBJ databases">
        <title>Assembly of the North American Bullfrog Genome.</title>
        <authorList>
            <person name="Warren R.L."/>
            <person name="Vandervalk B.P."/>
            <person name="Kucuk E."/>
            <person name="Birol I."/>
            <person name="Helbing C."/>
            <person name="Pandoh P."/>
            <person name="Behsaz B."/>
            <person name="Mohamadi H."/>
            <person name="Chu J."/>
            <person name="Jackman S."/>
            <person name="Hammond S.A."/>
            <person name="Veldhoen N."/>
            <person name="Kirk H."/>
            <person name="Zhao Y."/>
            <person name="Coope R."/>
            <person name="Pleasance S."/>
            <person name="Moore R."/>
            <person name="Holt R."/>
        </authorList>
    </citation>
    <scope>NUCLEOTIDE SEQUENCE</scope>
    <source>
        <strain evidence="1">Bruno</strain>
        <tissue evidence="1">Liver</tissue>
    </source>
</reference>
<evidence type="ECO:0008006" key="2">
    <source>
        <dbReference type="Google" id="ProtNLM"/>
    </source>
</evidence>
<name>A0A2G9SDG9_AQUCT</name>
<accession>A0A2G9SDG9</accession>
<proteinExistence type="predicted"/>
<dbReference type="EMBL" id="KV924328">
    <property type="protein sequence ID" value="PIO38167.1"/>
    <property type="molecule type" value="Genomic_DNA"/>
</dbReference>
<gene>
    <name evidence="1" type="ORF">AB205_0064800</name>
</gene>
<dbReference type="OrthoDB" id="10061326at2759"/>